<dbReference type="EMBL" id="BAABCY010000017">
    <property type="protein sequence ID" value="GAA3557655.1"/>
    <property type="molecule type" value="Genomic_DNA"/>
</dbReference>
<comment type="caution">
    <text evidence="1">The sequence shown here is derived from an EMBL/GenBank/DDBJ whole genome shotgun (WGS) entry which is preliminary data.</text>
</comment>
<protein>
    <recommendedName>
        <fullName evidence="3">Response regulatory domain-containing protein</fullName>
    </recommendedName>
</protein>
<organism evidence="1 2">
    <name type="scientific">Snuella lapsa</name>
    <dbReference type="NCBI Taxonomy" id="870481"/>
    <lineage>
        <taxon>Bacteria</taxon>
        <taxon>Pseudomonadati</taxon>
        <taxon>Bacteroidota</taxon>
        <taxon>Flavobacteriia</taxon>
        <taxon>Flavobacteriales</taxon>
        <taxon>Flavobacteriaceae</taxon>
        <taxon>Snuella</taxon>
    </lineage>
</organism>
<name>A0ABP6WWX6_9FLAO</name>
<accession>A0ABP6WWX6</accession>
<dbReference type="SUPFAM" id="SSF52172">
    <property type="entry name" value="CheY-like"/>
    <property type="match status" value="1"/>
</dbReference>
<proteinExistence type="predicted"/>
<dbReference type="RefSeq" id="WP_345004330.1">
    <property type="nucleotide sequence ID" value="NZ_BAABCY010000017.1"/>
</dbReference>
<evidence type="ECO:0008006" key="3">
    <source>
        <dbReference type="Google" id="ProtNLM"/>
    </source>
</evidence>
<reference evidence="2" key="1">
    <citation type="journal article" date="2019" name="Int. J. Syst. Evol. Microbiol.">
        <title>The Global Catalogue of Microorganisms (GCM) 10K type strain sequencing project: providing services to taxonomists for standard genome sequencing and annotation.</title>
        <authorList>
            <consortium name="The Broad Institute Genomics Platform"/>
            <consortium name="The Broad Institute Genome Sequencing Center for Infectious Disease"/>
            <person name="Wu L."/>
            <person name="Ma J."/>
        </authorList>
    </citation>
    <scope>NUCLEOTIDE SEQUENCE [LARGE SCALE GENOMIC DNA]</scope>
    <source>
        <strain evidence="2">JCM 17111</strain>
    </source>
</reference>
<dbReference type="Gene3D" id="3.40.50.2300">
    <property type="match status" value="1"/>
</dbReference>
<sequence>MKILIFENQVQDNLDVFNDVNFLDFDNRLRFEWITKSQDFNNYDALDNFDVVFVDIDLSTKSEKDGYGVIEEFLNDYDYDRLVVMTGHNVKDELASRGWENLKVLNKPIILDELKSIIESFEPE</sequence>
<gene>
    <name evidence="1" type="ORF">GCM10022395_06210</name>
</gene>
<keyword evidence="2" id="KW-1185">Reference proteome</keyword>
<evidence type="ECO:0000313" key="2">
    <source>
        <dbReference type="Proteomes" id="UP001500954"/>
    </source>
</evidence>
<evidence type="ECO:0000313" key="1">
    <source>
        <dbReference type="EMBL" id="GAA3557655.1"/>
    </source>
</evidence>
<dbReference type="Proteomes" id="UP001500954">
    <property type="component" value="Unassembled WGS sequence"/>
</dbReference>
<dbReference type="InterPro" id="IPR011006">
    <property type="entry name" value="CheY-like_superfamily"/>
</dbReference>